<proteinExistence type="inferred from homology"/>
<dbReference type="EMBL" id="UXAW01000033">
    <property type="protein sequence ID" value="VDC20322.1"/>
    <property type="molecule type" value="Genomic_DNA"/>
</dbReference>
<feature type="transmembrane region" description="Helical" evidence="3">
    <location>
        <begin position="185"/>
        <end position="208"/>
    </location>
</feature>
<dbReference type="InterPro" id="IPR006135">
    <property type="entry name" value="T3SS_substrate_exporter"/>
</dbReference>
<evidence type="ECO:0000256" key="3">
    <source>
        <dbReference type="SAM" id="Phobius"/>
    </source>
</evidence>
<accession>A0A3P5WHS1</accession>
<comment type="similarity">
    <text evidence="1">Belongs to the type III secretion exporter family.</text>
</comment>
<sequence length="356" mass="39099">MSGEEEDSKQFDPTPRRLEKAREEGDAIRSEDIQAALAILGLLLAAGVMGSWALRRSGEAAMLFLGGADRLSLSAGGPVLRAAVAMAGPVVLLLMAPAVLIVLWLIASRGLVFAPSKLALKPSRLSLIGNFKQKFGRAGLVDFLKKTAKLLLIAAALTLFLQSRADSLFQSLRLEPRQIVLLLGRMVFGFMLVVMALNAVIGALDFLWQRLEFLRRNRMTRKEMTDEMKDSEGDPHMKADRRRRAQEIANRRMLADVPGADVVIVNPTHYAVALKWDRAKGRAPVCVAKGVDEIAARIREAAQEAGVPIRRDPPTARALWAVVDLGEEIRPEHYAAVAAAIRFASAMRLKARKGWR</sequence>
<dbReference type="PRINTS" id="PR00950">
    <property type="entry name" value="TYPE3IMSPROT"/>
</dbReference>
<keyword evidence="4" id="KW-0282">Flagellum</keyword>
<feature type="transmembrane region" description="Helical" evidence="3">
    <location>
        <begin position="35"/>
        <end position="54"/>
    </location>
</feature>
<reference evidence="4 5" key="1">
    <citation type="submission" date="2018-11" db="EMBL/GenBank/DDBJ databases">
        <authorList>
            <person name="Criscuolo A."/>
        </authorList>
    </citation>
    <scope>NUCLEOTIDE SEQUENCE [LARGE SCALE GENOMIC DNA]</scope>
    <source>
        <strain evidence="4">ACIP111625</strain>
    </source>
</reference>
<dbReference type="RefSeq" id="WP_124084863.1">
    <property type="nucleotide sequence ID" value="NZ_UXAW01000033.1"/>
</dbReference>
<dbReference type="AlphaFoldDB" id="A0A3P5WHS1"/>
<organism evidence="4 5">
    <name type="scientific">Pseudogemmobacter humi</name>
    <dbReference type="NCBI Taxonomy" id="2483812"/>
    <lineage>
        <taxon>Bacteria</taxon>
        <taxon>Pseudomonadati</taxon>
        <taxon>Pseudomonadota</taxon>
        <taxon>Alphaproteobacteria</taxon>
        <taxon>Rhodobacterales</taxon>
        <taxon>Paracoccaceae</taxon>
        <taxon>Pseudogemmobacter</taxon>
    </lineage>
</organism>
<dbReference type="Gene3D" id="3.40.1690.10">
    <property type="entry name" value="secretion proteins EscU"/>
    <property type="match status" value="1"/>
</dbReference>
<name>A0A3P5WHS1_9RHOB</name>
<dbReference type="OrthoDB" id="9807950at2"/>
<protein>
    <submittedName>
        <fullName evidence="4">Flagellar biosynthetic protein FlhB</fullName>
    </submittedName>
</protein>
<keyword evidence="3" id="KW-1133">Transmembrane helix</keyword>
<keyword evidence="4" id="KW-0966">Cell projection</keyword>
<evidence type="ECO:0000313" key="4">
    <source>
        <dbReference type="EMBL" id="VDC20322.1"/>
    </source>
</evidence>
<feature type="region of interest" description="Disordered" evidence="2">
    <location>
        <begin position="1"/>
        <end position="25"/>
    </location>
</feature>
<evidence type="ECO:0000256" key="1">
    <source>
        <dbReference type="ARBA" id="ARBA00010690"/>
    </source>
</evidence>
<dbReference type="PANTHER" id="PTHR30531:SF12">
    <property type="entry name" value="FLAGELLAR BIOSYNTHETIC PROTEIN FLHB"/>
    <property type="match status" value="1"/>
</dbReference>
<dbReference type="SUPFAM" id="SSF160544">
    <property type="entry name" value="EscU C-terminal domain-like"/>
    <property type="match status" value="1"/>
</dbReference>
<feature type="transmembrane region" description="Helical" evidence="3">
    <location>
        <begin position="82"/>
        <end position="107"/>
    </location>
</feature>
<dbReference type="Pfam" id="PF01312">
    <property type="entry name" value="Bac_export_2"/>
    <property type="match status" value="1"/>
</dbReference>
<gene>
    <name evidence="4" type="primary">flhB</name>
    <name evidence="4" type="ORF">XINFAN_00431</name>
</gene>
<keyword evidence="4" id="KW-0969">Cilium</keyword>
<keyword evidence="3" id="KW-0472">Membrane</keyword>
<dbReference type="GO" id="GO:0009306">
    <property type="term" value="P:protein secretion"/>
    <property type="evidence" value="ECO:0007669"/>
    <property type="project" value="InterPro"/>
</dbReference>
<dbReference type="InterPro" id="IPR029025">
    <property type="entry name" value="T3SS_substrate_exporter_C"/>
</dbReference>
<dbReference type="Proteomes" id="UP000277498">
    <property type="component" value="Unassembled WGS sequence"/>
</dbReference>
<dbReference type="PANTHER" id="PTHR30531">
    <property type="entry name" value="FLAGELLAR BIOSYNTHETIC PROTEIN FLHB"/>
    <property type="match status" value="1"/>
</dbReference>
<feature type="compositionally biased region" description="Basic and acidic residues" evidence="2">
    <location>
        <begin position="8"/>
        <end position="25"/>
    </location>
</feature>
<dbReference type="Gene3D" id="6.10.250.2080">
    <property type="match status" value="1"/>
</dbReference>
<evidence type="ECO:0000256" key="2">
    <source>
        <dbReference type="SAM" id="MobiDB-lite"/>
    </source>
</evidence>
<dbReference type="GO" id="GO:0005886">
    <property type="term" value="C:plasma membrane"/>
    <property type="evidence" value="ECO:0007669"/>
    <property type="project" value="TreeGrafter"/>
</dbReference>
<keyword evidence="5" id="KW-1185">Reference proteome</keyword>
<keyword evidence="3" id="KW-0812">Transmembrane</keyword>
<evidence type="ECO:0000313" key="5">
    <source>
        <dbReference type="Proteomes" id="UP000277498"/>
    </source>
</evidence>